<dbReference type="AlphaFoldDB" id="A0A316EBC7"/>
<dbReference type="InterPro" id="IPR013728">
    <property type="entry name" value="BT_3987-like_N"/>
</dbReference>
<proteinExistence type="predicted"/>
<dbReference type="PROSITE" id="PS51257">
    <property type="entry name" value="PROKAR_LIPOPROTEIN"/>
    <property type="match status" value="1"/>
</dbReference>
<evidence type="ECO:0000259" key="2">
    <source>
        <dbReference type="Pfam" id="PF08522"/>
    </source>
</evidence>
<dbReference type="Pfam" id="PF08522">
    <property type="entry name" value="BT_3987-like_N"/>
    <property type="match status" value="1"/>
</dbReference>
<dbReference type="Proteomes" id="UP000245489">
    <property type="component" value="Unassembled WGS sequence"/>
</dbReference>
<sequence length="313" mass="34046">MRKYFKSIKILPLVMLALTFACVQEGSDIISGKGDNFVKIPTGGEELNIVGVDLVAGDKTIDLFEVVREANSISELANNSLNISLQLNDAAITAYNTAHQTTFTPLPTNLYKLSETEVAMKGGDFARTIKLTFDPTKLDASKTYAIAVKIANAGAYKLRNGLSTAIFQVIAKNRFDAVYTTTGTMVDLANAALTGNYPTEMELVTDGALKVIMRDKALSSNPFHSILNAGSLSYYGAFGLAINFKEDNTVASIINVYGQPASNGRSAELDPSGVNKWDPATKTLKIKYWMNQPSVITPHRVSFDETFTFKAKR</sequence>
<feature type="chain" id="PRO_5016233269" evidence="1">
    <location>
        <begin position="22"/>
        <end position="313"/>
    </location>
</feature>
<dbReference type="OrthoDB" id="740324at2"/>
<dbReference type="EMBL" id="QGGO01000004">
    <property type="protein sequence ID" value="PWK28157.1"/>
    <property type="molecule type" value="Genomic_DNA"/>
</dbReference>
<organism evidence="3 4">
    <name type="scientific">Arcicella aurantiaca</name>
    <dbReference type="NCBI Taxonomy" id="591202"/>
    <lineage>
        <taxon>Bacteria</taxon>
        <taxon>Pseudomonadati</taxon>
        <taxon>Bacteroidota</taxon>
        <taxon>Cytophagia</taxon>
        <taxon>Cytophagales</taxon>
        <taxon>Flectobacillaceae</taxon>
        <taxon>Arcicella</taxon>
    </lineage>
</organism>
<dbReference type="Gene3D" id="2.60.40.1740">
    <property type="entry name" value="hypothetical protein (bacova_03559)"/>
    <property type="match status" value="1"/>
</dbReference>
<keyword evidence="4" id="KW-1185">Reference proteome</keyword>
<dbReference type="RefSeq" id="WP_109741716.1">
    <property type="nucleotide sequence ID" value="NZ_QGGO01000004.1"/>
</dbReference>
<feature type="domain" description="BT-3987-like N-terminal" evidence="2">
    <location>
        <begin position="57"/>
        <end position="155"/>
    </location>
</feature>
<accession>A0A316EBC7</accession>
<reference evidence="3 4" key="1">
    <citation type="submission" date="2018-05" db="EMBL/GenBank/DDBJ databases">
        <title>Genomic Encyclopedia of Archaeal and Bacterial Type Strains, Phase II (KMG-II): from individual species to whole genera.</title>
        <authorList>
            <person name="Goeker M."/>
        </authorList>
    </citation>
    <scope>NUCLEOTIDE SEQUENCE [LARGE SCALE GENOMIC DNA]</scope>
    <source>
        <strain evidence="3 4">DSM 22214</strain>
    </source>
</reference>
<evidence type="ECO:0000256" key="1">
    <source>
        <dbReference type="SAM" id="SignalP"/>
    </source>
</evidence>
<comment type="caution">
    <text evidence="3">The sequence shown here is derived from an EMBL/GenBank/DDBJ whole genome shotgun (WGS) entry which is preliminary data.</text>
</comment>
<feature type="signal peptide" evidence="1">
    <location>
        <begin position="1"/>
        <end position="21"/>
    </location>
</feature>
<name>A0A316EBC7_9BACT</name>
<evidence type="ECO:0000313" key="4">
    <source>
        <dbReference type="Proteomes" id="UP000245489"/>
    </source>
</evidence>
<gene>
    <name evidence="3" type="ORF">LV89_00935</name>
</gene>
<keyword evidence="1" id="KW-0732">Signal</keyword>
<protein>
    <submittedName>
        <fullName evidence="3">Uncharacterized protein DUF1735</fullName>
    </submittedName>
</protein>
<evidence type="ECO:0000313" key="3">
    <source>
        <dbReference type="EMBL" id="PWK28157.1"/>
    </source>
</evidence>